<dbReference type="Pfam" id="PF16273">
    <property type="entry name" value="NuDC"/>
    <property type="match status" value="1"/>
</dbReference>
<dbReference type="GO" id="GO:0030496">
    <property type="term" value="C:midbody"/>
    <property type="evidence" value="ECO:0007669"/>
    <property type="project" value="UniProtKB-SubCell"/>
</dbReference>
<evidence type="ECO:0000256" key="5">
    <source>
        <dbReference type="ARBA" id="ARBA00022490"/>
    </source>
</evidence>
<proteinExistence type="inferred from homology"/>
<reference evidence="17" key="1">
    <citation type="submission" date="2025-08" db="UniProtKB">
        <authorList>
            <consortium name="Ensembl"/>
        </authorList>
    </citation>
    <scope>IDENTIFICATION</scope>
</reference>
<dbReference type="GO" id="GO:0051656">
    <property type="term" value="P:establishment of organelle localization"/>
    <property type="evidence" value="ECO:0007669"/>
    <property type="project" value="UniProtKB-ARBA"/>
</dbReference>
<dbReference type="GO" id="GO:0005819">
    <property type="term" value="C:spindle"/>
    <property type="evidence" value="ECO:0007669"/>
    <property type="project" value="UniProtKB-SubCell"/>
</dbReference>
<dbReference type="Pfam" id="PF14050">
    <property type="entry name" value="Nudc_N"/>
    <property type="match status" value="1"/>
</dbReference>
<feature type="domain" description="CS" evidence="16">
    <location>
        <begin position="153"/>
        <end position="244"/>
    </location>
</feature>
<accession>A0A3B3YKA3</accession>
<keyword evidence="5" id="KW-0963">Cytoplasm</keyword>
<dbReference type="InterPro" id="IPR007052">
    <property type="entry name" value="CS_dom"/>
</dbReference>
<comment type="subcellular location">
    <subcellularLocation>
        <location evidence="1">Cytoplasm</location>
        <location evidence="1">Cytoskeleton</location>
        <location evidence="1">Spindle</location>
    </subcellularLocation>
    <subcellularLocation>
        <location evidence="2">Midbody</location>
    </subcellularLocation>
</comment>
<protein>
    <recommendedName>
        <fullName evidence="4">Nuclear migration protein nudC</fullName>
    </recommendedName>
    <alternativeName>
        <fullName evidence="13">Nuclear distribution protein C homolog</fullName>
    </alternativeName>
</protein>
<dbReference type="PROSITE" id="PS51203">
    <property type="entry name" value="CS"/>
    <property type="match status" value="1"/>
</dbReference>
<dbReference type="InterPro" id="IPR008978">
    <property type="entry name" value="HSP20-like_chaperone"/>
</dbReference>
<evidence type="ECO:0000256" key="8">
    <source>
        <dbReference type="ARBA" id="ARBA00022701"/>
    </source>
</evidence>
<keyword evidence="6" id="KW-0597">Phosphoprotein</keyword>
<dbReference type="CDD" id="cd06492">
    <property type="entry name" value="p23_mNUDC_like"/>
    <property type="match status" value="1"/>
</dbReference>
<evidence type="ECO:0000256" key="14">
    <source>
        <dbReference type="ARBA" id="ARBA00046142"/>
    </source>
</evidence>
<dbReference type="PANTHER" id="PTHR12356:SF3">
    <property type="entry name" value="NUCLEAR MIGRATION PROTEIN NUDC"/>
    <property type="match status" value="1"/>
</dbReference>
<dbReference type="GO" id="GO:0051082">
    <property type="term" value="F:unfolded protein binding"/>
    <property type="evidence" value="ECO:0007669"/>
    <property type="project" value="TreeGrafter"/>
</dbReference>
<keyword evidence="18" id="KW-1185">Reference proteome</keyword>
<reference evidence="17" key="2">
    <citation type="submission" date="2025-09" db="UniProtKB">
        <authorList>
            <consortium name="Ensembl"/>
        </authorList>
    </citation>
    <scope>IDENTIFICATION</scope>
</reference>
<dbReference type="Proteomes" id="UP000261480">
    <property type="component" value="Unplaced"/>
</dbReference>
<evidence type="ECO:0000313" key="18">
    <source>
        <dbReference type="Proteomes" id="UP000261480"/>
    </source>
</evidence>
<evidence type="ECO:0000256" key="10">
    <source>
        <dbReference type="ARBA" id="ARBA00023054"/>
    </source>
</evidence>
<dbReference type="InterPro" id="IPR032572">
    <property type="entry name" value="NuDC"/>
</dbReference>
<evidence type="ECO:0000256" key="6">
    <source>
        <dbReference type="ARBA" id="ARBA00022553"/>
    </source>
</evidence>
<dbReference type="AlphaFoldDB" id="A0A3B3YKA3"/>
<evidence type="ECO:0000313" key="17">
    <source>
        <dbReference type="Ensembl" id="ENSPMEP00000027762.1"/>
    </source>
</evidence>
<dbReference type="GO" id="GO:0005874">
    <property type="term" value="C:microtubule"/>
    <property type="evidence" value="ECO:0007669"/>
    <property type="project" value="UniProtKB-KW"/>
</dbReference>
<feature type="region of interest" description="Disordered" evidence="15">
    <location>
        <begin position="67"/>
        <end position="159"/>
    </location>
</feature>
<evidence type="ECO:0000256" key="7">
    <source>
        <dbReference type="ARBA" id="ARBA00022618"/>
    </source>
</evidence>
<dbReference type="GO" id="GO:0005737">
    <property type="term" value="C:cytoplasm"/>
    <property type="evidence" value="ECO:0007669"/>
    <property type="project" value="TreeGrafter"/>
</dbReference>
<sequence>MGEEEEKYDGMLLVMAQQHEGGVQELVNTFFSFLRRKTDFFIGGDQGAAEKLVKDSFDHHSKLALKAHREKQMKQEKEKKEKAERSAKLAEEEEKKKKKKENGDGPRIQELTDEEAEKLQSELDKVWTKKSDSDAEEDEKDKDKLKPNSGNGGDLPNYKWTQTLSEIDIAVPFDVKFRIKGRDVVVDIQRRSIKVGLKGHPPVMEGQLFNEVKVEESSWLIDDGKVVTVHLEKINKMEWWSRIVTTDPEINTKKICPENSKLSDLDGETRGMVEKMMYDQRQKSMGLPTSEDQKKQDILKKFMAQHPEMDFSKAKFS</sequence>
<feature type="compositionally biased region" description="Basic and acidic residues" evidence="15">
    <location>
        <begin position="117"/>
        <end position="133"/>
    </location>
</feature>
<dbReference type="SUPFAM" id="SSF49764">
    <property type="entry name" value="HSP20-like chaperones"/>
    <property type="match status" value="1"/>
</dbReference>
<evidence type="ECO:0000256" key="3">
    <source>
        <dbReference type="ARBA" id="ARBA00010513"/>
    </source>
</evidence>
<dbReference type="Gene3D" id="2.60.40.790">
    <property type="match status" value="1"/>
</dbReference>
<evidence type="ECO:0000256" key="12">
    <source>
        <dbReference type="ARBA" id="ARBA00023306"/>
    </source>
</evidence>
<comment type="similarity">
    <text evidence="3">Belongs to the nudC family.</text>
</comment>
<name>A0A3B3YKA3_9TELE</name>
<keyword evidence="7" id="KW-0132">Cell division</keyword>
<evidence type="ECO:0000259" key="16">
    <source>
        <dbReference type="PROSITE" id="PS51203"/>
    </source>
</evidence>
<keyword evidence="12" id="KW-0131">Cell cycle</keyword>
<dbReference type="Ensembl" id="ENSPMET00000017265.1">
    <property type="protein sequence ID" value="ENSPMEP00000027762.1"/>
    <property type="gene ID" value="ENSPMEG00000012417.1"/>
</dbReference>
<evidence type="ECO:0000256" key="4">
    <source>
        <dbReference type="ARBA" id="ARBA00017641"/>
    </source>
</evidence>
<keyword evidence="8" id="KW-0493">Microtubule</keyword>
<dbReference type="FunFam" id="2.60.40.790:FF:000001">
    <property type="entry name" value="Nuclear migration protein nudC"/>
    <property type="match status" value="1"/>
</dbReference>
<organism evidence="17 18">
    <name type="scientific">Poecilia mexicana</name>
    <dbReference type="NCBI Taxonomy" id="48701"/>
    <lineage>
        <taxon>Eukaryota</taxon>
        <taxon>Metazoa</taxon>
        <taxon>Chordata</taxon>
        <taxon>Craniata</taxon>
        <taxon>Vertebrata</taxon>
        <taxon>Euteleostomi</taxon>
        <taxon>Actinopterygii</taxon>
        <taxon>Neopterygii</taxon>
        <taxon>Teleostei</taxon>
        <taxon>Neoteleostei</taxon>
        <taxon>Acanthomorphata</taxon>
        <taxon>Ovalentaria</taxon>
        <taxon>Atherinomorphae</taxon>
        <taxon>Cyprinodontiformes</taxon>
        <taxon>Poeciliidae</taxon>
        <taxon>Poeciliinae</taxon>
        <taxon>Poecilia</taxon>
    </lineage>
</organism>
<evidence type="ECO:0000256" key="1">
    <source>
        <dbReference type="ARBA" id="ARBA00004186"/>
    </source>
</evidence>
<comment type="function">
    <text evidence="14">Plays a role in neurogenesis and neuronal migration. Necessary for correct formation of mitotic spindles and chromosome separation during mitosis. Necessary for cytokinesis and cell proliferation.</text>
</comment>
<feature type="compositionally biased region" description="Basic and acidic residues" evidence="15">
    <location>
        <begin position="70"/>
        <end position="95"/>
    </location>
</feature>
<keyword evidence="11" id="KW-0206">Cytoskeleton</keyword>
<dbReference type="Pfam" id="PF04969">
    <property type="entry name" value="CS"/>
    <property type="match status" value="1"/>
</dbReference>
<keyword evidence="9" id="KW-0498">Mitosis</keyword>
<evidence type="ECO:0000256" key="13">
    <source>
        <dbReference type="ARBA" id="ARBA00030427"/>
    </source>
</evidence>
<evidence type="ECO:0000256" key="9">
    <source>
        <dbReference type="ARBA" id="ARBA00022776"/>
    </source>
</evidence>
<dbReference type="InterPro" id="IPR037898">
    <property type="entry name" value="NudC_fam"/>
</dbReference>
<dbReference type="GO" id="GO:0051301">
    <property type="term" value="P:cell division"/>
    <property type="evidence" value="ECO:0007669"/>
    <property type="project" value="UniProtKB-KW"/>
</dbReference>
<dbReference type="PANTHER" id="PTHR12356">
    <property type="entry name" value="NUCLEAR MOVEMENT PROTEIN NUDC"/>
    <property type="match status" value="1"/>
</dbReference>
<dbReference type="GO" id="GO:0006457">
    <property type="term" value="P:protein folding"/>
    <property type="evidence" value="ECO:0007669"/>
    <property type="project" value="TreeGrafter"/>
</dbReference>
<evidence type="ECO:0000256" key="11">
    <source>
        <dbReference type="ARBA" id="ARBA00023212"/>
    </source>
</evidence>
<keyword evidence="10" id="KW-0175">Coiled coil</keyword>
<evidence type="ECO:0000256" key="2">
    <source>
        <dbReference type="ARBA" id="ARBA00004214"/>
    </source>
</evidence>
<evidence type="ECO:0000256" key="15">
    <source>
        <dbReference type="SAM" id="MobiDB-lite"/>
    </source>
</evidence>
<dbReference type="InterPro" id="IPR025934">
    <property type="entry name" value="NudC_N_dom"/>
</dbReference>